<keyword evidence="2" id="KW-0223">Dioxygenase</keyword>
<evidence type="ECO:0000313" key="2">
    <source>
        <dbReference type="EMBL" id="UOO88430.1"/>
    </source>
</evidence>
<dbReference type="PROSITE" id="PS51471">
    <property type="entry name" value="FE2OG_OXY"/>
    <property type="match status" value="1"/>
</dbReference>
<evidence type="ECO:0000259" key="1">
    <source>
        <dbReference type="PROSITE" id="PS51471"/>
    </source>
</evidence>
<dbReference type="GO" id="GO:0051213">
    <property type="term" value="F:dioxygenase activity"/>
    <property type="evidence" value="ECO:0007669"/>
    <property type="project" value="UniProtKB-KW"/>
</dbReference>
<dbReference type="InterPro" id="IPR005123">
    <property type="entry name" value="Oxoglu/Fe-dep_dioxygenase_dom"/>
</dbReference>
<dbReference type="EMBL" id="CP091511">
    <property type="protein sequence ID" value="UOO88430.1"/>
    <property type="molecule type" value="Genomic_DNA"/>
</dbReference>
<keyword evidence="2" id="KW-0560">Oxidoreductase</keyword>
<reference evidence="2 3" key="1">
    <citation type="journal article" date="2022" name="Res Sq">
        <title>Evolution of multicellular longitudinally dividing oral cavity symbionts (Neisseriaceae).</title>
        <authorList>
            <person name="Nyongesa S."/>
            <person name="Weber P."/>
            <person name="Bernet E."/>
            <person name="Pullido F."/>
            <person name="Nieckarz M."/>
            <person name="Delaby M."/>
            <person name="Nieves C."/>
            <person name="Viehboeck T."/>
            <person name="Krause N."/>
            <person name="Rivera-Millot A."/>
            <person name="Nakamura A."/>
            <person name="Vischer N."/>
            <person name="VanNieuwenhze M."/>
            <person name="Brun Y."/>
            <person name="Cava F."/>
            <person name="Bulgheresi S."/>
            <person name="Veyrier F."/>
        </authorList>
    </citation>
    <scope>NUCLEOTIDE SEQUENCE [LARGE SCALE GENOMIC DNA]</scope>
    <source>
        <strain evidence="2 3">SN4</strain>
    </source>
</reference>
<dbReference type="InterPro" id="IPR027450">
    <property type="entry name" value="AlkB-like"/>
</dbReference>
<evidence type="ECO:0000313" key="3">
    <source>
        <dbReference type="Proteomes" id="UP000832011"/>
    </source>
</evidence>
<sequence length="176" mass="19729">MSHLPQLDGTLYVPDFIAKPDALLQHLLQQVAWDTRMQARLTASYGKAYNYSQMTYPEQAMLPALAELLPSIEQTIGFLPNNCLLNHYADGSARMGYHADQTEVLDGDTGIVIVSLGSERNFVFRNSADPSIKISHTLAHGSLFYMNQQVQTQWQHAIPTCKTDAVRLSLTFRCLK</sequence>
<dbReference type="Pfam" id="PF13532">
    <property type="entry name" value="2OG-FeII_Oxy_2"/>
    <property type="match status" value="1"/>
</dbReference>
<dbReference type="RefSeq" id="WP_058358103.1">
    <property type="nucleotide sequence ID" value="NZ_CABKVG010000010.1"/>
</dbReference>
<dbReference type="PANTHER" id="PTHR31212:SF4">
    <property type="entry name" value="ALPHA-KETOGLUTARATE-DEPENDENT DIOXYGENASE ALKB HOMOLOG 3"/>
    <property type="match status" value="1"/>
</dbReference>
<dbReference type="InterPro" id="IPR037151">
    <property type="entry name" value="AlkB-like_sf"/>
</dbReference>
<protein>
    <submittedName>
        <fullName evidence="2">Alpha-ketoglutarate-dependent dioxygenase AlkB</fullName>
    </submittedName>
</protein>
<gene>
    <name evidence="2" type="ORF">LVJ82_13270</name>
</gene>
<accession>A0ABY4DZ66</accession>
<dbReference type="SUPFAM" id="SSF51197">
    <property type="entry name" value="Clavaminate synthase-like"/>
    <property type="match status" value="1"/>
</dbReference>
<proteinExistence type="predicted"/>
<dbReference type="Proteomes" id="UP000832011">
    <property type="component" value="Chromosome"/>
</dbReference>
<dbReference type="PANTHER" id="PTHR31212">
    <property type="entry name" value="ALPHA-KETOGLUTARATE-DEPENDENT DIOXYGENASE ALKB HOMOLOG 3"/>
    <property type="match status" value="1"/>
</dbReference>
<keyword evidence="3" id="KW-1185">Reference proteome</keyword>
<name>A0ABY4DZ66_9NEIS</name>
<feature type="domain" description="Fe2OG dioxygenase" evidence="1">
    <location>
        <begin position="79"/>
        <end position="176"/>
    </location>
</feature>
<organism evidence="2 3">
    <name type="scientific">Vitreoscilla massiliensis</name>
    <dbReference type="NCBI Taxonomy" id="1689272"/>
    <lineage>
        <taxon>Bacteria</taxon>
        <taxon>Pseudomonadati</taxon>
        <taxon>Pseudomonadota</taxon>
        <taxon>Betaproteobacteria</taxon>
        <taxon>Neisseriales</taxon>
        <taxon>Neisseriaceae</taxon>
        <taxon>Vitreoscilla</taxon>
    </lineage>
</organism>
<dbReference type="Gene3D" id="2.60.120.590">
    <property type="entry name" value="Alpha-ketoglutarate-dependent dioxygenase AlkB-like"/>
    <property type="match status" value="1"/>
</dbReference>
<dbReference type="InterPro" id="IPR032854">
    <property type="entry name" value="ALKBH3"/>
</dbReference>